<dbReference type="OrthoDB" id="3790357at2759"/>
<comment type="caution">
    <text evidence="4">The sequence shown here is derived from an EMBL/GenBank/DDBJ whole genome shotgun (WGS) entry which is preliminary data.</text>
</comment>
<dbReference type="AlphaFoldDB" id="A0A9P4TE99"/>
<protein>
    <submittedName>
        <fullName evidence="4">Uncharacterized protein</fullName>
    </submittedName>
</protein>
<evidence type="ECO:0000313" key="4">
    <source>
        <dbReference type="EMBL" id="KAF3002700.1"/>
    </source>
</evidence>
<evidence type="ECO:0000256" key="1">
    <source>
        <dbReference type="SAM" id="MobiDB-lite"/>
    </source>
</evidence>
<organism evidence="4 5">
    <name type="scientific">Curvularia kusanoi</name>
    <name type="common">Cochliobolus kusanoi</name>
    <dbReference type="NCBI Taxonomy" id="90978"/>
    <lineage>
        <taxon>Eukaryota</taxon>
        <taxon>Fungi</taxon>
        <taxon>Dikarya</taxon>
        <taxon>Ascomycota</taxon>
        <taxon>Pezizomycotina</taxon>
        <taxon>Dothideomycetes</taxon>
        <taxon>Pleosporomycetidae</taxon>
        <taxon>Pleosporales</taxon>
        <taxon>Pleosporineae</taxon>
        <taxon>Pleosporaceae</taxon>
        <taxon>Curvularia</taxon>
    </lineage>
</organism>
<keyword evidence="2" id="KW-1133">Transmembrane helix</keyword>
<keyword evidence="3" id="KW-0732">Signal</keyword>
<evidence type="ECO:0000256" key="3">
    <source>
        <dbReference type="SAM" id="SignalP"/>
    </source>
</evidence>
<feature type="chain" id="PRO_5040155467" evidence="3">
    <location>
        <begin position="19"/>
        <end position="152"/>
    </location>
</feature>
<dbReference type="EMBL" id="SWKU01000011">
    <property type="protein sequence ID" value="KAF3002700.1"/>
    <property type="molecule type" value="Genomic_DNA"/>
</dbReference>
<gene>
    <name evidence="4" type="ORF">E8E13_010067</name>
</gene>
<keyword evidence="2" id="KW-0812">Transmembrane</keyword>
<feature type="compositionally biased region" description="Basic and acidic residues" evidence="1">
    <location>
        <begin position="134"/>
        <end position="152"/>
    </location>
</feature>
<evidence type="ECO:0000313" key="5">
    <source>
        <dbReference type="Proteomes" id="UP000801428"/>
    </source>
</evidence>
<feature type="compositionally biased region" description="Polar residues" evidence="1">
    <location>
        <begin position="123"/>
        <end position="133"/>
    </location>
</feature>
<dbReference type="Proteomes" id="UP000801428">
    <property type="component" value="Unassembled WGS sequence"/>
</dbReference>
<name>A0A9P4TE99_CURKU</name>
<evidence type="ECO:0000256" key="2">
    <source>
        <dbReference type="SAM" id="Phobius"/>
    </source>
</evidence>
<reference evidence="4" key="1">
    <citation type="submission" date="2019-04" db="EMBL/GenBank/DDBJ databases">
        <title>Sequencing of skin fungus with MAO and IRED activity.</title>
        <authorList>
            <person name="Marsaioli A.J."/>
            <person name="Bonatto J.M.C."/>
            <person name="Reis Junior O."/>
        </authorList>
    </citation>
    <scope>NUCLEOTIDE SEQUENCE</scope>
    <source>
        <strain evidence="4">30M1</strain>
    </source>
</reference>
<proteinExistence type="predicted"/>
<sequence length="152" mass="16522">MSSAAIPLFLALLQIAAAAPVVSSAEQRTYYLEKRLDTGPQVALGLCIPAVSIAVGLGIGIMWFYPAQRRKLREQNARRELHVANGTHSQRQGSEHATLPVYKEHEGSDHELEHVAHGDVPVQPSQSVGTVQPSREHVTRPPTDARHAALTV</sequence>
<keyword evidence="5" id="KW-1185">Reference proteome</keyword>
<feature type="region of interest" description="Disordered" evidence="1">
    <location>
        <begin position="119"/>
        <end position="152"/>
    </location>
</feature>
<feature type="transmembrane region" description="Helical" evidence="2">
    <location>
        <begin position="42"/>
        <end position="65"/>
    </location>
</feature>
<accession>A0A9P4TE99</accession>
<feature type="signal peptide" evidence="3">
    <location>
        <begin position="1"/>
        <end position="18"/>
    </location>
</feature>
<keyword evidence="2" id="KW-0472">Membrane</keyword>